<dbReference type="InterPro" id="IPR008266">
    <property type="entry name" value="Tyr_kinase_AS"/>
</dbReference>
<keyword evidence="3" id="KW-0808">Transferase</keyword>
<dbReference type="SMART" id="SM00219">
    <property type="entry name" value="TyrKc"/>
    <property type="match status" value="1"/>
</dbReference>
<name>A0A914EI23_9BILA</name>
<evidence type="ECO:0000256" key="1">
    <source>
        <dbReference type="ARBA" id="ARBA00012513"/>
    </source>
</evidence>
<proteinExistence type="predicted"/>
<keyword evidence="6" id="KW-0067">ATP-binding</keyword>
<dbReference type="WBParaSite" id="ACRNAN_scaffold8278.g26263.t1">
    <property type="protein sequence ID" value="ACRNAN_scaffold8278.g26263.t1"/>
    <property type="gene ID" value="ACRNAN_scaffold8278.g26263"/>
</dbReference>
<evidence type="ECO:0000313" key="8">
    <source>
        <dbReference type="Proteomes" id="UP000887540"/>
    </source>
</evidence>
<dbReference type="GO" id="GO:0005634">
    <property type="term" value="C:nucleus"/>
    <property type="evidence" value="ECO:0007669"/>
    <property type="project" value="TreeGrafter"/>
</dbReference>
<evidence type="ECO:0000256" key="6">
    <source>
        <dbReference type="ARBA" id="ARBA00022840"/>
    </source>
</evidence>
<dbReference type="InterPro" id="IPR011009">
    <property type="entry name" value="Kinase-like_dom_sf"/>
</dbReference>
<dbReference type="EC" id="2.7.11.1" evidence="1"/>
<dbReference type="Proteomes" id="UP000887540">
    <property type="component" value="Unplaced"/>
</dbReference>
<dbReference type="AlphaFoldDB" id="A0A914EI23"/>
<keyword evidence="2" id="KW-0723">Serine/threonine-protein kinase</keyword>
<evidence type="ECO:0000313" key="9">
    <source>
        <dbReference type="WBParaSite" id="ACRNAN_scaffold8278.g26263.t1"/>
    </source>
</evidence>
<dbReference type="PROSITE" id="PS50011">
    <property type="entry name" value="PROTEIN_KINASE_DOM"/>
    <property type="match status" value="1"/>
</dbReference>
<accession>A0A914EI23</accession>
<keyword evidence="4" id="KW-0547">Nucleotide-binding</keyword>
<sequence>MEFYDKDLGELDVGKISRASSIASIPNLESTSEFLRFTHALVDEAEELEAHGCKLDDEQRREINGLFVRTYSLISNVFKPLKHKRTSRSGLDESFGFFRIKDYNQFIEIMSLAEPGVSFYAQLDVFMEKLRIVWGDFEHVSNSTIVGTTMDLLLDLCIAIEEKIAKSEHEDVLQDMLKYERQNPPVSDYVTSSDVSNFYKNFLTEASTSSTNKLYIDRDEFEQYSKFFENHCDVTKLWSPNVLFSKDRKYSKHALTEFIDSIRVFINERLDSLTLHGTFDTILLNATSSNSIYNSKIPSRLKITAENQFTLRLLRPLRHKNIAKILHICKNCECDQTESCTHNVLGFINDPGSFSFDVLLELGVISERILVKTSVDIVCGLAYLHKYGIMHRDLRPSNIILSGKDIKISGLDAIFNLKTQKVSDIYSFGLLLYRLCVRVTSNIVEDTSKLATVAVDRLTEKLREPFKSIICSSMNYERNQRPKSIDLETQLTDHFKNIVPLTK</sequence>
<organism evidence="8 9">
    <name type="scientific">Acrobeloides nanus</name>
    <dbReference type="NCBI Taxonomy" id="290746"/>
    <lineage>
        <taxon>Eukaryota</taxon>
        <taxon>Metazoa</taxon>
        <taxon>Ecdysozoa</taxon>
        <taxon>Nematoda</taxon>
        <taxon>Chromadorea</taxon>
        <taxon>Rhabditida</taxon>
        <taxon>Tylenchina</taxon>
        <taxon>Cephalobomorpha</taxon>
        <taxon>Cephaloboidea</taxon>
        <taxon>Cephalobidae</taxon>
        <taxon>Acrobeloides</taxon>
    </lineage>
</organism>
<dbReference type="Pfam" id="PF00069">
    <property type="entry name" value="Pkinase"/>
    <property type="match status" value="1"/>
</dbReference>
<dbReference type="GO" id="GO:0005737">
    <property type="term" value="C:cytoplasm"/>
    <property type="evidence" value="ECO:0007669"/>
    <property type="project" value="TreeGrafter"/>
</dbReference>
<dbReference type="PROSITE" id="PS00109">
    <property type="entry name" value="PROTEIN_KINASE_TYR"/>
    <property type="match status" value="1"/>
</dbReference>
<feature type="domain" description="Protein kinase" evidence="7">
    <location>
        <begin position="268"/>
        <end position="503"/>
    </location>
</feature>
<evidence type="ECO:0000256" key="4">
    <source>
        <dbReference type="ARBA" id="ARBA00022741"/>
    </source>
</evidence>
<dbReference type="PANTHER" id="PTHR11042">
    <property type="entry name" value="EUKARYOTIC TRANSLATION INITIATION FACTOR 2-ALPHA KINASE EIF2-ALPHA KINASE -RELATED"/>
    <property type="match status" value="1"/>
</dbReference>
<reference evidence="9" key="1">
    <citation type="submission" date="2022-11" db="UniProtKB">
        <authorList>
            <consortium name="WormBaseParasite"/>
        </authorList>
    </citation>
    <scope>IDENTIFICATION</scope>
</reference>
<keyword evidence="5" id="KW-0418">Kinase</keyword>
<dbReference type="PANTHER" id="PTHR11042:SF160">
    <property type="entry name" value="EUKARYOTIC TRANSLATION INITIATION FACTOR 2-ALPHA KINASE 1"/>
    <property type="match status" value="1"/>
</dbReference>
<dbReference type="InterPro" id="IPR050339">
    <property type="entry name" value="CC_SR_Kinase"/>
</dbReference>
<evidence type="ECO:0000256" key="5">
    <source>
        <dbReference type="ARBA" id="ARBA00022777"/>
    </source>
</evidence>
<dbReference type="InterPro" id="IPR000719">
    <property type="entry name" value="Prot_kinase_dom"/>
</dbReference>
<dbReference type="Gene3D" id="1.10.510.10">
    <property type="entry name" value="Transferase(Phosphotransferase) domain 1"/>
    <property type="match status" value="2"/>
</dbReference>
<evidence type="ECO:0000256" key="2">
    <source>
        <dbReference type="ARBA" id="ARBA00022527"/>
    </source>
</evidence>
<protein>
    <recommendedName>
        <fullName evidence="1">non-specific serine/threonine protein kinase</fullName>
        <ecNumber evidence="1">2.7.11.1</ecNumber>
    </recommendedName>
</protein>
<dbReference type="SUPFAM" id="SSF56112">
    <property type="entry name" value="Protein kinase-like (PK-like)"/>
    <property type="match status" value="1"/>
</dbReference>
<dbReference type="GO" id="GO:0004713">
    <property type="term" value="F:protein tyrosine kinase activity"/>
    <property type="evidence" value="ECO:0007669"/>
    <property type="project" value="InterPro"/>
</dbReference>
<dbReference type="GO" id="GO:0005524">
    <property type="term" value="F:ATP binding"/>
    <property type="evidence" value="ECO:0007669"/>
    <property type="project" value="UniProtKB-KW"/>
</dbReference>
<keyword evidence="8" id="KW-1185">Reference proteome</keyword>
<evidence type="ECO:0000259" key="7">
    <source>
        <dbReference type="PROSITE" id="PS50011"/>
    </source>
</evidence>
<dbReference type="GO" id="GO:0004694">
    <property type="term" value="F:eukaryotic translation initiation factor 2alpha kinase activity"/>
    <property type="evidence" value="ECO:0007669"/>
    <property type="project" value="TreeGrafter"/>
</dbReference>
<evidence type="ECO:0000256" key="3">
    <source>
        <dbReference type="ARBA" id="ARBA00022679"/>
    </source>
</evidence>
<dbReference type="InterPro" id="IPR020635">
    <property type="entry name" value="Tyr_kinase_cat_dom"/>
</dbReference>